<comment type="catalytic activity">
    <reaction evidence="10">
        <text>[protein]-C-terminal S-[(2E,6E)-farnesyl]-L-cysteine + S-adenosyl-L-methionine = [protein]-C-terminal S-[(2E,6E)-farnesyl]-L-cysteine methyl ester + S-adenosyl-L-homocysteine</text>
        <dbReference type="Rhea" id="RHEA:21672"/>
        <dbReference type="Rhea" id="RHEA-COMP:12125"/>
        <dbReference type="Rhea" id="RHEA-COMP:12126"/>
        <dbReference type="ChEBI" id="CHEBI:57856"/>
        <dbReference type="ChEBI" id="CHEBI:59789"/>
        <dbReference type="ChEBI" id="CHEBI:90510"/>
        <dbReference type="ChEBI" id="CHEBI:90511"/>
        <dbReference type="EC" id="2.1.1.100"/>
    </reaction>
</comment>
<dbReference type="InterPro" id="IPR025770">
    <property type="entry name" value="PPMT_MeTrfase"/>
</dbReference>
<feature type="transmembrane region" description="Helical" evidence="10">
    <location>
        <begin position="137"/>
        <end position="155"/>
    </location>
</feature>
<dbReference type="AlphaFoldDB" id="A0A4R8QCC1"/>
<feature type="transmembrane region" description="Helical" evidence="10">
    <location>
        <begin position="104"/>
        <end position="125"/>
    </location>
</feature>
<feature type="region of interest" description="Disordered" evidence="11">
    <location>
        <begin position="1"/>
        <end position="29"/>
    </location>
</feature>
<evidence type="ECO:0000256" key="9">
    <source>
        <dbReference type="ARBA" id="ARBA00023136"/>
    </source>
</evidence>
<keyword evidence="10" id="KW-0256">Endoplasmic reticulum</keyword>
<sequence length="260" mass="29272">MSSSPSSSTFRRVAARPSPPGHEYRPHQPKSLSGIALRAFLLGATHLTSLLLTLTILAATSSPYWRLPFFLASLSLFHFLEFWTTAAFNTPHATVHAFLLTANWPAYAIAHLTAFTECLLANFFFPASTSFWVPSYLRPLLVLAGLLLVVTGQSVRSLAMVTAGESFNHTIQHYKAESHVLVTTGIYAWLRHPSYFGFFWWAIGTQLVMGNLVSLAAYAGVLWYFFSKRIRHEEELLIRFFGEDYVNYRKRVGTLIPFCA</sequence>
<comment type="subcellular location">
    <subcellularLocation>
        <location evidence="10">Endoplasmic reticulum membrane</location>
        <topology evidence="10">Multi-pass membrane protein</topology>
    </subcellularLocation>
    <subcellularLocation>
        <location evidence="1">Membrane</location>
        <topology evidence="1">Multi-pass membrane protein</topology>
    </subcellularLocation>
</comment>
<dbReference type="Gene3D" id="1.20.120.1630">
    <property type="match status" value="1"/>
</dbReference>
<evidence type="ECO:0000313" key="13">
    <source>
        <dbReference type="Proteomes" id="UP000295083"/>
    </source>
</evidence>
<organism evidence="12 13">
    <name type="scientific">Colletotrichum spinosum</name>
    <dbReference type="NCBI Taxonomy" id="1347390"/>
    <lineage>
        <taxon>Eukaryota</taxon>
        <taxon>Fungi</taxon>
        <taxon>Dikarya</taxon>
        <taxon>Ascomycota</taxon>
        <taxon>Pezizomycotina</taxon>
        <taxon>Sordariomycetes</taxon>
        <taxon>Hypocreomycetidae</taxon>
        <taxon>Glomerellales</taxon>
        <taxon>Glomerellaceae</taxon>
        <taxon>Colletotrichum</taxon>
        <taxon>Colletotrichum orbiculare species complex</taxon>
    </lineage>
</organism>
<dbReference type="Pfam" id="PF04140">
    <property type="entry name" value="ICMT"/>
    <property type="match status" value="1"/>
</dbReference>
<keyword evidence="7 10" id="KW-0812">Transmembrane</keyword>
<feature type="transmembrane region" description="Helical" evidence="10">
    <location>
        <begin position="64"/>
        <end position="84"/>
    </location>
</feature>
<feature type="transmembrane region" description="Helical" evidence="10">
    <location>
        <begin position="35"/>
        <end position="57"/>
    </location>
</feature>
<comment type="similarity">
    <text evidence="2 10">Belongs to the class VI-like SAM-binding methyltransferase superfamily. Isoprenylcysteine carboxyl methyltransferase family.</text>
</comment>
<evidence type="ECO:0000256" key="8">
    <source>
        <dbReference type="ARBA" id="ARBA00022989"/>
    </source>
</evidence>
<dbReference type="GO" id="GO:0005789">
    <property type="term" value="C:endoplasmic reticulum membrane"/>
    <property type="evidence" value="ECO:0007669"/>
    <property type="project" value="UniProtKB-SubCell"/>
</dbReference>
<evidence type="ECO:0000256" key="7">
    <source>
        <dbReference type="ARBA" id="ARBA00022692"/>
    </source>
</evidence>
<dbReference type="PROSITE" id="PS51564">
    <property type="entry name" value="SAM_ICMT"/>
    <property type="match status" value="1"/>
</dbReference>
<keyword evidence="5 12" id="KW-0808">Transferase</keyword>
<dbReference type="PANTHER" id="PTHR12714:SF9">
    <property type="entry name" value="PROTEIN-S-ISOPRENYLCYSTEINE O-METHYLTRANSFERASE"/>
    <property type="match status" value="1"/>
</dbReference>
<gene>
    <name evidence="12" type="primary">STE14</name>
    <name evidence="12" type="ORF">C8035_v001650</name>
</gene>
<keyword evidence="9 10" id="KW-0472">Membrane</keyword>
<dbReference type="Proteomes" id="UP000295083">
    <property type="component" value="Unassembled WGS sequence"/>
</dbReference>
<reference evidence="12 13" key="1">
    <citation type="submission" date="2018-11" db="EMBL/GenBank/DDBJ databases">
        <title>Genome sequence and assembly of Colletotrichum spinosum.</title>
        <authorList>
            <person name="Gan P."/>
            <person name="Shirasu K."/>
        </authorList>
    </citation>
    <scope>NUCLEOTIDE SEQUENCE [LARGE SCALE GENOMIC DNA]</scope>
    <source>
        <strain evidence="12 13">CBS 515.97</strain>
    </source>
</reference>
<evidence type="ECO:0000313" key="12">
    <source>
        <dbReference type="EMBL" id="TDZ36278.1"/>
    </source>
</evidence>
<dbReference type="GO" id="GO:0032259">
    <property type="term" value="P:methylation"/>
    <property type="evidence" value="ECO:0007669"/>
    <property type="project" value="UniProtKB-KW"/>
</dbReference>
<evidence type="ECO:0000256" key="2">
    <source>
        <dbReference type="ARBA" id="ARBA00009140"/>
    </source>
</evidence>
<evidence type="ECO:0000256" key="5">
    <source>
        <dbReference type="ARBA" id="ARBA00022679"/>
    </source>
</evidence>
<dbReference type="EC" id="2.1.1.100" evidence="3 10"/>
<proteinExistence type="inferred from homology"/>
<feature type="transmembrane region" description="Helical" evidence="10">
    <location>
        <begin position="198"/>
        <end position="226"/>
    </location>
</feature>
<keyword evidence="6 10" id="KW-0949">S-adenosyl-L-methionine</keyword>
<evidence type="ECO:0000256" key="6">
    <source>
        <dbReference type="ARBA" id="ARBA00022691"/>
    </source>
</evidence>
<accession>A0A4R8QCC1</accession>
<dbReference type="InterPro" id="IPR007269">
    <property type="entry name" value="ICMT_MeTrfase"/>
</dbReference>
<keyword evidence="8 10" id="KW-1133">Transmembrane helix</keyword>
<dbReference type="GO" id="GO:0004671">
    <property type="term" value="F:protein C-terminal S-isoprenylcysteine carboxyl O-methyltransferase activity"/>
    <property type="evidence" value="ECO:0007669"/>
    <property type="project" value="UniProtKB-EC"/>
</dbReference>
<protein>
    <recommendedName>
        <fullName evidence="3 10">Protein-S-isoprenylcysteine O-methyltransferase</fullName>
        <ecNumber evidence="3 10">2.1.1.100</ecNumber>
    </recommendedName>
</protein>
<comment type="caution">
    <text evidence="12">The sequence shown here is derived from an EMBL/GenBank/DDBJ whole genome shotgun (WGS) entry which is preliminary data.</text>
</comment>
<name>A0A4R8QCC1_9PEZI</name>
<evidence type="ECO:0000256" key="1">
    <source>
        <dbReference type="ARBA" id="ARBA00004141"/>
    </source>
</evidence>
<evidence type="ECO:0000256" key="3">
    <source>
        <dbReference type="ARBA" id="ARBA00012151"/>
    </source>
</evidence>
<evidence type="ECO:0000256" key="10">
    <source>
        <dbReference type="RuleBase" id="RU362022"/>
    </source>
</evidence>
<keyword evidence="13" id="KW-1185">Reference proteome</keyword>
<evidence type="ECO:0000256" key="11">
    <source>
        <dbReference type="SAM" id="MobiDB-lite"/>
    </source>
</evidence>
<evidence type="ECO:0000256" key="4">
    <source>
        <dbReference type="ARBA" id="ARBA00022603"/>
    </source>
</evidence>
<dbReference type="PANTHER" id="PTHR12714">
    <property type="entry name" value="PROTEIN-S ISOPRENYLCYSTEINE O-METHYLTRANSFERASE"/>
    <property type="match status" value="1"/>
</dbReference>
<dbReference type="EMBL" id="QAPG01000032">
    <property type="protein sequence ID" value="TDZ36278.1"/>
    <property type="molecule type" value="Genomic_DNA"/>
</dbReference>
<keyword evidence="4 10" id="KW-0489">Methyltransferase</keyword>